<dbReference type="GO" id="GO:0061799">
    <property type="term" value="F:cyclic pyranopterin monophosphate synthase activity"/>
    <property type="evidence" value="ECO:0007669"/>
    <property type="project" value="TreeGrafter"/>
</dbReference>
<dbReference type="GO" id="GO:0006777">
    <property type="term" value="P:Mo-molybdopterin cofactor biosynthetic process"/>
    <property type="evidence" value="ECO:0007669"/>
    <property type="project" value="UniProtKB-KW"/>
</dbReference>
<organism evidence="5 7">
    <name type="scientific">Catenibacterium mitsuokai</name>
    <dbReference type="NCBI Taxonomy" id="100886"/>
    <lineage>
        <taxon>Bacteria</taxon>
        <taxon>Bacillati</taxon>
        <taxon>Bacillota</taxon>
        <taxon>Erysipelotrichia</taxon>
        <taxon>Erysipelotrichales</taxon>
        <taxon>Coprobacillaceae</taxon>
        <taxon>Catenibacterium</taxon>
    </lineage>
</organism>
<dbReference type="EMBL" id="JAHOEF010000034">
    <property type="protein sequence ID" value="MBV3382869.1"/>
    <property type="molecule type" value="Genomic_DNA"/>
</dbReference>
<accession>A0AAW4MYJ2</accession>
<dbReference type="CDD" id="cd01335">
    <property type="entry name" value="Radical_SAM"/>
    <property type="match status" value="1"/>
</dbReference>
<dbReference type="PANTHER" id="PTHR22960:SF0">
    <property type="entry name" value="MOLYBDENUM COFACTOR BIOSYNTHESIS PROTEIN 1"/>
    <property type="match status" value="1"/>
</dbReference>
<reference evidence="5 8" key="1">
    <citation type="submission" date="2021-06" db="EMBL/GenBank/DDBJ databases">
        <title>Collection of gut derived symbiotic bacterial strains cultured from healthy donors.</title>
        <authorList>
            <person name="Lin H."/>
            <person name="Littmann E."/>
            <person name="Pamer E.G."/>
        </authorList>
    </citation>
    <scope>NUCLEOTIDE SEQUENCE</scope>
    <source>
        <strain evidence="6 8">MSK.21.70</strain>
        <strain evidence="5">MSK.21.82</strain>
    </source>
</reference>
<evidence type="ECO:0000313" key="8">
    <source>
        <dbReference type="Proteomes" id="UP001197492"/>
    </source>
</evidence>
<dbReference type="InterPro" id="IPR013483">
    <property type="entry name" value="MoaA"/>
</dbReference>
<dbReference type="GO" id="GO:0046872">
    <property type="term" value="F:metal ion binding"/>
    <property type="evidence" value="ECO:0007669"/>
    <property type="project" value="InterPro"/>
</dbReference>
<protein>
    <submittedName>
        <fullName evidence="5">GTP 3',8-cyclase MoaA</fullName>
        <ecNumber evidence="5">4.1.99.22</ecNumber>
    </submittedName>
</protein>
<dbReference type="EMBL" id="JAHOEL010000033">
    <property type="protein sequence ID" value="MBV3392889.1"/>
    <property type="molecule type" value="Genomic_DNA"/>
</dbReference>
<dbReference type="GO" id="GO:0061798">
    <property type="term" value="F:GTP 3',8'-cyclase activity"/>
    <property type="evidence" value="ECO:0007669"/>
    <property type="project" value="UniProtKB-EC"/>
</dbReference>
<evidence type="ECO:0000259" key="4">
    <source>
        <dbReference type="PROSITE" id="PS51918"/>
    </source>
</evidence>
<dbReference type="SFLD" id="SFLDG01067">
    <property type="entry name" value="SPASM/twitch_domain_containing"/>
    <property type="match status" value="1"/>
</dbReference>
<dbReference type="EC" id="4.1.99.22" evidence="5"/>
<dbReference type="InterPro" id="IPR006638">
    <property type="entry name" value="Elp3/MiaA/NifB-like_rSAM"/>
</dbReference>
<proteinExistence type="predicted"/>
<dbReference type="Proteomes" id="UP001196408">
    <property type="component" value="Unassembled WGS sequence"/>
</dbReference>
<keyword evidence="3 5" id="KW-0456">Lyase</keyword>
<evidence type="ECO:0000256" key="3">
    <source>
        <dbReference type="ARBA" id="ARBA00023239"/>
    </source>
</evidence>
<dbReference type="AlphaFoldDB" id="A0AAW4MYJ2"/>
<evidence type="ECO:0000313" key="5">
    <source>
        <dbReference type="EMBL" id="MBV3382869.1"/>
    </source>
</evidence>
<dbReference type="GO" id="GO:0051539">
    <property type="term" value="F:4 iron, 4 sulfur cluster binding"/>
    <property type="evidence" value="ECO:0007669"/>
    <property type="project" value="UniProtKB-KW"/>
</dbReference>
<dbReference type="InterPro" id="IPR040064">
    <property type="entry name" value="MoaA-like"/>
</dbReference>
<name>A0AAW4MYJ2_9FIRM</name>
<dbReference type="PROSITE" id="PS51918">
    <property type="entry name" value="RADICAL_SAM"/>
    <property type="match status" value="1"/>
</dbReference>
<dbReference type="CDD" id="cd21117">
    <property type="entry name" value="Twitch_MoaA"/>
    <property type="match status" value="1"/>
</dbReference>
<keyword evidence="1" id="KW-0479">Metal-binding</keyword>
<dbReference type="InterPro" id="IPR010505">
    <property type="entry name" value="MoaA_twitch"/>
</dbReference>
<dbReference type="PANTHER" id="PTHR22960">
    <property type="entry name" value="MOLYBDOPTERIN COFACTOR SYNTHESIS PROTEIN A"/>
    <property type="match status" value="1"/>
</dbReference>
<dbReference type="RefSeq" id="WP_217747689.1">
    <property type="nucleotide sequence ID" value="NZ_JAHOEB010000032.1"/>
</dbReference>
<gene>
    <name evidence="5" type="primary">moaA</name>
    <name evidence="5" type="ORF">KSV97_06475</name>
    <name evidence="6" type="ORF">KSW06_06425</name>
</gene>
<keyword evidence="8" id="KW-1185">Reference proteome</keyword>
<keyword evidence="1" id="KW-0004">4Fe-4S</keyword>
<dbReference type="Proteomes" id="UP001197492">
    <property type="component" value="Unassembled WGS sequence"/>
</dbReference>
<dbReference type="SFLD" id="SFLDS00029">
    <property type="entry name" value="Radical_SAM"/>
    <property type="match status" value="1"/>
</dbReference>
<dbReference type="SFLD" id="SFLDG01386">
    <property type="entry name" value="main_SPASM_domain-containing"/>
    <property type="match status" value="1"/>
</dbReference>
<dbReference type="NCBIfam" id="TIGR02666">
    <property type="entry name" value="moaA"/>
    <property type="match status" value="1"/>
</dbReference>
<feature type="domain" description="Radical SAM core" evidence="4">
    <location>
        <begin position="4"/>
        <end position="223"/>
    </location>
</feature>
<evidence type="ECO:0000313" key="7">
    <source>
        <dbReference type="Proteomes" id="UP001196408"/>
    </source>
</evidence>
<evidence type="ECO:0000256" key="2">
    <source>
        <dbReference type="ARBA" id="ARBA00023150"/>
    </source>
</evidence>
<dbReference type="SFLD" id="SFLDG01383">
    <property type="entry name" value="cyclic_pyranopterin_phosphate"/>
    <property type="match status" value="1"/>
</dbReference>
<keyword evidence="1" id="KW-0408">Iron</keyword>
<keyword evidence="1" id="KW-0411">Iron-sulfur</keyword>
<dbReference type="Pfam" id="PF06463">
    <property type="entry name" value="Mob_synth_C"/>
    <property type="match status" value="1"/>
</dbReference>
<dbReference type="Pfam" id="PF04055">
    <property type="entry name" value="Radical_SAM"/>
    <property type="match status" value="1"/>
</dbReference>
<dbReference type="SMART" id="SM00729">
    <property type="entry name" value="Elp3"/>
    <property type="match status" value="1"/>
</dbReference>
<evidence type="ECO:0000256" key="1">
    <source>
        <dbReference type="ARBA" id="ARBA00022485"/>
    </source>
</evidence>
<dbReference type="InterPro" id="IPR007197">
    <property type="entry name" value="rSAM"/>
</dbReference>
<comment type="caution">
    <text evidence="5">The sequence shown here is derived from an EMBL/GenBank/DDBJ whole genome shotgun (WGS) entry which is preliminary data.</text>
</comment>
<sequence length="314" mass="35975">MKDRYNRTIDYMRISITDRCNYHCSYCNPDKFKFLSHNDILRYEEILDICRVAVKLGIVNFKVTGGEPTVRKGYLSFLRQLKQLEGVRQVTLTTNGLLLDARTMDELKDMGIDGINFSIDTLDSKKYAAICGQDTLDTVLKNLLYGVSVGLNIKINTVVGPLFTQSDLESLIDFCQDLPVSLRFIELMPLGSNKRENRIEEVQSYFASHYNIEEITERLGNGPAHYIRIKNMKCTIGFIEALHHKFCHECNRVRLSSTGSLKLCLFHKNSIALKPYIGDKIKLEEVMRDAIYMKPEQHHFEDEQSGTVMNQIGG</sequence>
<keyword evidence="2" id="KW-0501">Molybdenum cofactor biosynthesis</keyword>
<evidence type="ECO:0000313" key="6">
    <source>
        <dbReference type="EMBL" id="MBV3392889.1"/>
    </source>
</evidence>
<dbReference type="InterPro" id="IPR050105">
    <property type="entry name" value="MoCo_biosynth_MoaA/MoaC"/>
</dbReference>